<reference evidence="2 3" key="1">
    <citation type="journal article" date="2014" name="Agronomy (Basel)">
        <title>A Draft Genome Sequence for Ensete ventricosum, the Drought-Tolerant Tree Against Hunger.</title>
        <authorList>
            <person name="Harrison J."/>
            <person name="Moore K.A."/>
            <person name="Paszkiewicz K."/>
            <person name="Jones T."/>
            <person name="Grant M."/>
            <person name="Ambacheew D."/>
            <person name="Muzemil S."/>
            <person name="Studholme D.J."/>
        </authorList>
    </citation>
    <scope>NUCLEOTIDE SEQUENCE [LARGE SCALE GENOMIC DNA]</scope>
</reference>
<gene>
    <name evidence="2" type="ORF">B296_00052489</name>
</gene>
<feature type="compositionally biased region" description="Basic and acidic residues" evidence="1">
    <location>
        <begin position="1"/>
        <end position="10"/>
    </location>
</feature>
<evidence type="ECO:0000313" key="3">
    <source>
        <dbReference type="Proteomes" id="UP000287651"/>
    </source>
</evidence>
<dbReference type="EMBL" id="AMZH03013408">
    <property type="protein sequence ID" value="RRT49322.1"/>
    <property type="molecule type" value="Genomic_DNA"/>
</dbReference>
<evidence type="ECO:0000256" key="1">
    <source>
        <dbReference type="SAM" id="MobiDB-lite"/>
    </source>
</evidence>
<sequence length="937" mass="101403">MRECRGDPHAVRGLPGGIGEEISGGNQDGVVDGEEFEGLPALKVGGVFIDGNAGAGGQGLENVSGGCSPRDYSCPLLVEHEASIKERKEAEEDSGGFVEPGKETNHVVPEQRVSVGNLKTIAAANSIVEVDVLVDGNADVGNLELKNANCGFSSCNGRSSSLDVGKEHVVSDNEIKEMEDDAAQDSKVEIGVVKAMKEMEEVNGSFVDAGKQSNNLDLEQGISVENPKAVESCSSLPGKPVGYVCCKRNLVDDKYENLLLSNIERIKCSARKEGILCSNNGNSGKHEPFNSQNDKGLGPSCIIGQKEGVCDVSEENSVSSCIARGLSGVSLDEVTSCFSVEVSSFLQSSASHTAARDHSSDLPLTPDCEIKVTDAFNSASTCCSNVKVSCGQVSDGAIGTSKSVPSFALRRTNPKRAASLRSIQTDVRSDHLTRNRNNMRKHNKPAELGTIFSNITDKKMEVRRKRSCFQRRTRKSVWGGTSSLITHFMENDELTVSSFHLAQIQNTNSKISQNSRPRRKKQMGHGDRNLISPKSEFAFLTQTMHLNDQIYLQPQMPNMVDSQHSIEANNDAVPNLCCPSDLGISSKPGEADCEPLTDNLASSERFLRRDGQQGEKDMESTLTQDASFDNMLGECPGVSSHSGSETLMERTVDKHLVDPESSPDSDIYNPVVDVGVALIESGTFQDNGVNQSIIVPKLTVLNGMCAKLLTSCDAIVSPESASSLEVQLQTENKEESKFCEASAKAYASSEEHDLIKEKLHDLDIQITDVEPLKYVRKKRNGFKARSHLCSDAIKEAKGKEYRGKTYPDDTTNGVEELGCSEGSRKADLGLGVWVSTKQDTVNVQPEDGGLLITDKAEAHKLSRSSKKRVGKAKLSLKGSTRSRRPKSRGKKNCTIQKLGKSRKKENNQTLDVDWEACASLKLSPGRVCKTALNDTSE</sequence>
<dbReference type="Proteomes" id="UP000287651">
    <property type="component" value="Unassembled WGS sequence"/>
</dbReference>
<comment type="caution">
    <text evidence="2">The sequence shown here is derived from an EMBL/GenBank/DDBJ whole genome shotgun (WGS) entry which is preliminary data.</text>
</comment>
<feature type="region of interest" description="Disordered" evidence="1">
    <location>
        <begin position="510"/>
        <end position="530"/>
    </location>
</feature>
<organism evidence="2 3">
    <name type="scientific">Ensete ventricosum</name>
    <name type="common">Abyssinian banana</name>
    <name type="synonym">Musa ensete</name>
    <dbReference type="NCBI Taxonomy" id="4639"/>
    <lineage>
        <taxon>Eukaryota</taxon>
        <taxon>Viridiplantae</taxon>
        <taxon>Streptophyta</taxon>
        <taxon>Embryophyta</taxon>
        <taxon>Tracheophyta</taxon>
        <taxon>Spermatophyta</taxon>
        <taxon>Magnoliopsida</taxon>
        <taxon>Liliopsida</taxon>
        <taxon>Zingiberales</taxon>
        <taxon>Musaceae</taxon>
        <taxon>Ensete</taxon>
    </lineage>
</organism>
<proteinExistence type="predicted"/>
<feature type="compositionally biased region" description="Basic residues" evidence="1">
    <location>
        <begin position="880"/>
        <end position="891"/>
    </location>
</feature>
<feature type="region of interest" description="Disordered" evidence="1">
    <location>
        <begin position="861"/>
        <end position="906"/>
    </location>
</feature>
<dbReference type="AlphaFoldDB" id="A0A426YC41"/>
<feature type="region of interest" description="Disordered" evidence="1">
    <location>
        <begin position="1"/>
        <end position="33"/>
    </location>
</feature>
<evidence type="ECO:0000313" key="2">
    <source>
        <dbReference type="EMBL" id="RRT49322.1"/>
    </source>
</evidence>
<name>A0A426YC41_ENSVE</name>
<accession>A0A426YC41</accession>
<feature type="compositionally biased region" description="Basic residues" evidence="1">
    <location>
        <begin position="861"/>
        <end position="871"/>
    </location>
</feature>
<protein>
    <submittedName>
        <fullName evidence="2">Uncharacterized protein</fullName>
    </submittedName>
</protein>